<dbReference type="EMBL" id="CACVKT020010152">
    <property type="protein sequence ID" value="CAC5425024.1"/>
    <property type="molecule type" value="Genomic_DNA"/>
</dbReference>
<evidence type="ECO:0000313" key="2">
    <source>
        <dbReference type="EMBL" id="CAC5425024.1"/>
    </source>
</evidence>
<sequence length="211" mass="24069">MAVMYVWTAEKGSWGHASLSLNDNSAYISWWPTEDKSKNSLKKRKSDGKTKDHLPVNYEDDRDHFTGRHYTHRFSIGDSVIDVEKIRKWWQKMKDGGGYHFLFNNCCDLVVQALREGGLEIRKSLIRKPEDMIPFHTMDADTCCSKTSSELDIPYEEDTDSLADISSSSDSSESSLTSLTSDNLLQQMSTEEETLKLNEKSETETDTSDMT</sequence>
<name>A0A6J8EWZ2_MYTCO</name>
<evidence type="ECO:0000256" key="1">
    <source>
        <dbReference type="SAM" id="MobiDB-lite"/>
    </source>
</evidence>
<organism evidence="2 3">
    <name type="scientific">Mytilus coruscus</name>
    <name type="common">Sea mussel</name>
    <dbReference type="NCBI Taxonomy" id="42192"/>
    <lineage>
        <taxon>Eukaryota</taxon>
        <taxon>Metazoa</taxon>
        <taxon>Spiralia</taxon>
        <taxon>Lophotrochozoa</taxon>
        <taxon>Mollusca</taxon>
        <taxon>Bivalvia</taxon>
        <taxon>Autobranchia</taxon>
        <taxon>Pteriomorphia</taxon>
        <taxon>Mytilida</taxon>
        <taxon>Mytiloidea</taxon>
        <taxon>Mytilidae</taxon>
        <taxon>Mytilinae</taxon>
        <taxon>Mytilus</taxon>
    </lineage>
</organism>
<evidence type="ECO:0000313" key="3">
    <source>
        <dbReference type="Proteomes" id="UP000507470"/>
    </source>
</evidence>
<dbReference type="AlphaFoldDB" id="A0A6J8EWZ2"/>
<gene>
    <name evidence="2" type="ORF">MCOR_56874</name>
</gene>
<feature type="compositionally biased region" description="Low complexity" evidence="1">
    <location>
        <begin position="162"/>
        <end position="185"/>
    </location>
</feature>
<keyword evidence="3" id="KW-1185">Reference proteome</keyword>
<accession>A0A6J8EWZ2</accession>
<feature type="compositionally biased region" description="Basic and acidic residues" evidence="1">
    <location>
        <begin position="193"/>
        <end position="203"/>
    </location>
</feature>
<proteinExistence type="predicted"/>
<feature type="region of interest" description="Disordered" evidence="1">
    <location>
        <begin position="161"/>
        <end position="211"/>
    </location>
</feature>
<reference evidence="2 3" key="1">
    <citation type="submission" date="2020-06" db="EMBL/GenBank/DDBJ databases">
        <authorList>
            <person name="Li R."/>
            <person name="Bekaert M."/>
        </authorList>
    </citation>
    <scope>NUCLEOTIDE SEQUENCE [LARGE SCALE GENOMIC DNA]</scope>
    <source>
        <strain evidence="3">wild</strain>
    </source>
</reference>
<dbReference type="OrthoDB" id="6065394at2759"/>
<dbReference type="Proteomes" id="UP000507470">
    <property type="component" value="Unassembled WGS sequence"/>
</dbReference>
<protein>
    <submittedName>
        <fullName evidence="2">Uncharacterized protein</fullName>
    </submittedName>
</protein>